<dbReference type="Gene3D" id="3.30.365.10">
    <property type="entry name" value="Aldehyde oxidase/xanthine dehydrogenase, molybdopterin binding domain"/>
    <property type="match status" value="2"/>
</dbReference>
<feature type="domain" description="Aldehyde oxidase/xanthine dehydrogenase a/b hammerhead" evidence="3">
    <location>
        <begin position="21"/>
        <end position="125"/>
    </location>
</feature>
<keyword evidence="1" id="KW-0500">Molybdenum</keyword>
<dbReference type="Proteomes" id="UP001208567">
    <property type="component" value="Unassembled WGS sequence"/>
</dbReference>
<dbReference type="InterPro" id="IPR000674">
    <property type="entry name" value="Ald_Oxase/Xan_DH_a/b"/>
</dbReference>
<evidence type="ECO:0000259" key="3">
    <source>
        <dbReference type="SMART" id="SM01008"/>
    </source>
</evidence>
<keyword evidence="2" id="KW-0560">Oxidoreductase</keyword>
<reference evidence="4 5" key="1">
    <citation type="journal article" date="2024" name="Int. J. Syst. Evol. Microbiol.">
        <title>Clostridium omnivorum sp. nov., isolated from anoxic soil under the treatment of reductive soil disinfestation.</title>
        <authorList>
            <person name="Ueki A."/>
            <person name="Tonouchi A."/>
            <person name="Kaku N."/>
            <person name="Honma S."/>
            <person name="Ueki K."/>
        </authorList>
    </citation>
    <scope>NUCLEOTIDE SEQUENCE [LARGE SCALE GENOMIC DNA]</scope>
    <source>
        <strain evidence="4 5">E14</strain>
    </source>
</reference>
<evidence type="ECO:0000256" key="1">
    <source>
        <dbReference type="ARBA" id="ARBA00022505"/>
    </source>
</evidence>
<dbReference type="Gene3D" id="3.90.1170.50">
    <property type="entry name" value="Aldehyde oxidase/xanthine dehydrogenase, a/b hammerhead"/>
    <property type="match status" value="1"/>
</dbReference>
<dbReference type="SUPFAM" id="SSF56003">
    <property type="entry name" value="Molybdenum cofactor-binding domain"/>
    <property type="match status" value="1"/>
</dbReference>
<dbReference type="Pfam" id="PF02738">
    <property type="entry name" value="MoCoBD_1"/>
    <property type="match status" value="1"/>
</dbReference>
<dbReference type="InterPro" id="IPR008274">
    <property type="entry name" value="AldOxase/xan_DH_MoCoBD1"/>
</dbReference>
<dbReference type="SMART" id="SM01008">
    <property type="entry name" value="Ald_Xan_dh_C"/>
    <property type="match status" value="1"/>
</dbReference>
<name>A0ABQ5N9N1_9CLOT</name>
<comment type="caution">
    <text evidence="4">The sequence shown here is derived from an EMBL/GenBank/DDBJ whole genome shotgun (WGS) entry which is preliminary data.</text>
</comment>
<dbReference type="Pfam" id="PF01315">
    <property type="entry name" value="Ald_Xan_dh_C"/>
    <property type="match status" value="1"/>
</dbReference>
<dbReference type="InterPro" id="IPR036856">
    <property type="entry name" value="Ald_Oxase/Xan_DH_a/b_sf"/>
</dbReference>
<evidence type="ECO:0000313" key="5">
    <source>
        <dbReference type="Proteomes" id="UP001208567"/>
    </source>
</evidence>
<organism evidence="4 5">
    <name type="scientific">Clostridium omnivorum</name>
    <dbReference type="NCBI Taxonomy" id="1604902"/>
    <lineage>
        <taxon>Bacteria</taxon>
        <taxon>Bacillati</taxon>
        <taxon>Bacillota</taxon>
        <taxon>Clostridia</taxon>
        <taxon>Eubacteriales</taxon>
        <taxon>Clostridiaceae</taxon>
        <taxon>Clostridium</taxon>
    </lineage>
</organism>
<dbReference type="PANTHER" id="PTHR11908:SF132">
    <property type="entry name" value="ALDEHYDE OXIDASE 1-RELATED"/>
    <property type="match status" value="1"/>
</dbReference>
<keyword evidence="5" id="KW-1185">Reference proteome</keyword>
<dbReference type="EMBL" id="BRXR01000001">
    <property type="protein sequence ID" value="GLC31916.1"/>
    <property type="molecule type" value="Genomic_DNA"/>
</dbReference>
<proteinExistence type="predicted"/>
<sequence>MESFTSIGVNNPKKEACNKVTGTAKYTDDTIVPNMLYGKILTSTYSHAKIKSININEAIQVTGVQSIITGDYYLGLLGTVIEDRPPIARDKVRYFGEPVAIVIANSEQDAMSAVNLIEVEYEPLPVVNSVIEAIKLNSPLIHENASQYNLAVEDVYHEPNSNIADHIKIRKGDLEKGFKESNVIVDGSFSLPQSDHIAMETRNARAQILPNGQFIIYTSSQAPFSVKKLLSKAYNVPEGNISVHVPFVGGGFEVYILGRLRSICRYRSTYG</sequence>
<protein>
    <recommendedName>
        <fullName evidence="3">Aldehyde oxidase/xanthine dehydrogenase a/b hammerhead domain-containing protein</fullName>
    </recommendedName>
</protein>
<accession>A0ABQ5N9N1</accession>
<evidence type="ECO:0000256" key="2">
    <source>
        <dbReference type="ARBA" id="ARBA00023002"/>
    </source>
</evidence>
<dbReference type="InterPro" id="IPR016208">
    <property type="entry name" value="Ald_Oxase/xanthine_DH-like"/>
</dbReference>
<dbReference type="SUPFAM" id="SSF54665">
    <property type="entry name" value="CO dehydrogenase molybdoprotein N-domain-like"/>
    <property type="match status" value="1"/>
</dbReference>
<dbReference type="InterPro" id="IPR037165">
    <property type="entry name" value="AldOxase/xan_DH_Mopterin-bd_sf"/>
</dbReference>
<gene>
    <name evidence="4" type="ORF">bsdE14_33260</name>
</gene>
<dbReference type="PANTHER" id="PTHR11908">
    <property type="entry name" value="XANTHINE DEHYDROGENASE"/>
    <property type="match status" value="1"/>
</dbReference>
<evidence type="ECO:0000313" key="4">
    <source>
        <dbReference type="EMBL" id="GLC31916.1"/>
    </source>
</evidence>